<dbReference type="EMBL" id="BRYA01000417">
    <property type="protein sequence ID" value="GMI48668.1"/>
    <property type="molecule type" value="Genomic_DNA"/>
</dbReference>
<evidence type="ECO:0000256" key="4">
    <source>
        <dbReference type="ARBA" id="ARBA00022737"/>
    </source>
</evidence>
<dbReference type="PROSITE" id="PS50294">
    <property type="entry name" value="WD_REPEATS_REGION"/>
    <property type="match status" value="2"/>
</dbReference>
<comment type="caution">
    <text evidence="11">The sequence shown here is derived from an EMBL/GenBank/DDBJ whole genome shotgun (WGS) entry which is preliminary data.</text>
</comment>
<dbReference type="Pfam" id="PF00400">
    <property type="entry name" value="WD40"/>
    <property type="match status" value="3"/>
</dbReference>
<evidence type="ECO:0008006" key="13">
    <source>
        <dbReference type="Google" id="ProtNLM"/>
    </source>
</evidence>
<feature type="repeat" description="WD" evidence="8">
    <location>
        <begin position="372"/>
        <end position="413"/>
    </location>
</feature>
<sequence>MATYNPKVLLAPRAEHELPRNISSLYSVSGMDVSKRQNIVQLEENVMMYIAGNTLVTYNIETKKRTFLLGLDGGSIGAFTFSPDKTMIAVGCNGMNPCIYMYSFPAMTVTKVLKLGTERGYASLDFSPDGTLLSSVGQSPDFLLTVWDWAEERITLHTKAFGQDVYNVAFSKEEGAGRLTTSGTGHIRFWNMAKTFTGLKLQGEIGKFGKIDLSDIEAFVELPDSKVVSSSESGHLLLWEGNFVKCRLVTSSSTPDLMYEKAGEDLIFGDVPAHKGGVYSIVHDRELDMIISAGADGNIKFWSFNDIDVAEVDSDITMDYPIMPKKTIPLGPDVSIKHVVDSGDSYFVEDANGALYRQSKTATSADTRESLWTFHSGSIVGIAASPVDHYCATAGSDGNVFIWDYVNKTVVASHKNNHGCTSITVPPVTVDKTGKTFTVGFEDGVMRCFTFDGDSLTLKQVTKPHNGPVTVISYSPDGKYVATGGRDGICFVIKCPDPSDPSGSYTPIGFVTSEDEAPITSLSWKEDSTALLYSFANTMVEMAISDGISAISANSFEMEPKTTTYKYKDRPVMKDTSEEDTEEKKGDDKADEPAEIVNPPICYACYKTGDDKDNFLVGLGAEKAGKIFEGKFGDEYSLGEYHSGVATHNVDIHDIAKVKQICYSSSKKFVVTTFDDGSVTVRPNEELGFFTKYTIHESSSGGSSGAALSFDDEFLLSVGFDGLLAIHRLNPQGVTDAAVKAKGGAKIEETLPDSLFNFEDSGEGSSVPPEGFQEVFSSSKEGQEKAAAAAAAAVEDITDDAAYSIQDEKLRKEEDARKLAAEKKKDSVREVIIAMQKEYSDLVKKNTKLPIELQLTAEELRVDPEYDEILAEQGRHMIEEVQLECAHESEKSFIRLSKLQKEFIEVLEWEPFCVHGMKNNLAVPSFPTRKLSPELQDLLDLTHSVMDGESGGNSRGTTFSGGSGSSRRTQRASRATKQRITIADLGLDDEGNEKKLTMPEKRKMMRMQRQQAMDELTEMKPADDADDPRDVKAIEAAIKNLGDYKIKTAEGYEVPEEQQVNADRKMRQLVLLIESVYNIQVKFNKRLTAARDAKCETYQSVKACNERIRNIDKQLGQSQLSKDLWEPKLMSSEYPEDRSFFTQEDVDAFLKSAASADGDVSKAVCPMAAVPSKSLRAVGKETTVNAGGSEWDEEALKLASSLPILRATFDSETHGEMPVYEEESTLSQMEKDEMSETRKKLTFQRATLVDKIESDVKSVDDQISMLRKDRLVFATELKAAELRMLVLSKELKLLQDFEAKDKMLTNKLEKCQRDKAEVVASISDCHGRLETKGVDLEEWTAKEHEIMEEFKKIVPESNGFYEQLLKIFKRKIKRKKVRNNDDDDDEMDSEEEDDDDYDSDDDDDDDEEEVDDSCPPGCDTHLYETIIALREKRLDQEETLNEFQKELDDLKKAHDRHIGRERQIDKDLKSTEVEILRFQTEKQKEINELLVAVPLKIGQIKLWKKDVDSEGNDVEVPENPVVLRDSVKIDECAIFSEATMEKLKARIGELKEEIVVDKANFGGLHKEKRALEKDKLAREKEIAQKEKECEEIQMLKFGQIIDIGELDKISVNNDEAELKKKSKTLEISNEKEVFAMQGKSRKLKEKLLQLTNINTEKLNNIASLNGRQFFLEKELNGKGGGMQVADDGPTVRQETEERNRLVALVKLQAKEVDALKAEINLLRRKGGHIYAPPPPPELIAGGDVMAMDAPDAEMGGEAFQEEAV</sequence>
<dbReference type="PROSITE" id="PS50082">
    <property type="entry name" value="WD_REPEATS_2"/>
    <property type="match status" value="3"/>
</dbReference>
<proteinExistence type="predicted"/>
<feature type="compositionally biased region" description="Basic residues" evidence="10">
    <location>
        <begin position="968"/>
        <end position="977"/>
    </location>
</feature>
<feature type="coiled-coil region" evidence="9">
    <location>
        <begin position="1426"/>
        <end position="1460"/>
    </location>
</feature>
<feature type="compositionally biased region" description="Gly residues" evidence="10">
    <location>
        <begin position="949"/>
        <end position="964"/>
    </location>
</feature>
<dbReference type="OrthoDB" id="1935234at2759"/>
<dbReference type="Pfam" id="PF25828">
    <property type="entry name" value="CC_Cfap43"/>
    <property type="match status" value="1"/>
</dbReference>
<dbReference type="InterPro" id="IPR015943">
    <property type="entry name" value="WD40/YVTN_repeat-like_dom_sf"/>
</dbReference>
<feature type="compositionally biased region" description="Basic and acidic residues" evidence="10">
    <location>
        <begin position="567"/>
        <end position="592"/>
    </location>
</feature>
<evidence type="ECO:0000313" key="12">
    <source>
        <dbReference type="Proteomes" id="UP001165065"/>
    </source>
</evidence>
<feature type="repeat" description="WD" evidence="8">
    <location>
        <begin position="462"/>
        <end position="488"/>
    </location>
</feature>
<name>A0A9W7GQ53_9STRA</name>
<evidence type="ECO:0000256" key="1">
    <source>
        <dbReference type="ARBA" id="ARBA00004430"/>
    </source>
</evidence>
<keyword evidence="5 9" id="KW-0175">Coiled coil</keyword>
<protein>
    <recommendedName>
        <fullName evidence="13">Cilia- and flagella-associated protein 44</fullName>
    </recommendedName>
</protein>
<evidence type="ECO:0000313" key="11">
    <source>
        <dbReference type="EMBL" id="GMI48668.1"/>
    </source>
</evidence>
<feature type="region of interest" description="Disordered" evidence="10">
    <location>
        <begin position="567"/>
        <end position="593"/>
    </location>
</feature>
<feature type="compositionally biased region" description="Acidic residues" evidence="10">
    <location>
        <begin position="1381"/>
        <end position="1412"/>
    </location>
</feature>
<keyword evidence="12" id="KW-1185">Reference proteome</keyword>
<dbReference type="SMART" id="SM00320">
    <property type="entry name" value="WD40"/>
    <property type="match status" value="8"/>
</dbReference>
<feature type="coiled-coil region" evidence="9">
    <location>
        <begin position="1533"/>
        <end position="1593"/>
    </location>
</feature>
<evidence type="ECO:0000256" key="6">
    <source>
        <dbReference type="ARBA" id="ARBA00023212"/>
    </source>
</evidence>
<evidence type="ECO:0000256" key="7">
    <source>
        <dbReference type="ARBA" id="ARBA00023273"/>
    </source>
</evidence>
<feature type="region of interest" description="Disordered" evidence="10">
    <location>
        <begin position="1378"/>
        <end position="1419"/>
    </location>
</feature>
<dbReference type="Gene3D" id="2.130.10.10">
    <property type="entry name" value="YVTN repeat-like/Quinoprotein amine dehydrogenase"/>
    <property type="match status" value="2"/>
</dbReference>
<dbReference type="PANTHER" id="PTHR14885:SF3">
    <property type="entry name" value="CILIA- AND FLAGELLA-ASSOCIATED PROTEIN 44"/>
    <property type="match status" value="1"/>
</dbReference>
<evidence type="ECO:0000256" key="8">
    <source>
        <dbReference type="PROSITE-ProRule" id="PRU00221"/>
    </source>
</evidence>
<evidence type="ECO:0000256" key="10">
    <source>
        <dbReference type="SAM" id="MobiDB-lite"/>
    </source>
</evidence>
<evidence type="ECO:0000256" key="2">
    <source>
        <dbReference type="ARBA" id="ARBA00022490"/>
    </source>
</evidence>
<dbReference type="InterPro" id="IPR036322">
    <property type="entry name" value="WD40_repeat_dom_sf"/>
</dbReference>
<evidence type="ECO:0000256" key="9">
    <source>
        <dbReference type="SAM" id="Coils"/>
    </source>
</evidence>
<evidence type="ECO:0000256" key="3">
    <source>
        <dbReference type="ARBA" id="ARBA00022574"/>
    </source>
</evidence>
<feature type="region of interest" description="Disordered" evidence="10">
    <location>
        <begin position="945"/>
        <end position="977"/>
    </location>
</feature>
<dbReference type="InterPro" id="IPR001680">
    <property type="entry name" value="WD40_rpt"/>
</dbReference>
<dbReference type="SUPFAM" id="SSF50978">
    <property type="entry name" value="WD40 repeat-like"/>
    <property type="match status" value="1"/>
</dbReference>
<keyword evidence="3 8" id="KW-0853">WD repeat</keyword>
<evidence type="ECO:0000256" key="5">
    <source>
        <dbReference type="ARBA" id="ARBA00023054"/>
    </source>
</evidence>
<dbReference type="Proteomes" id="UP001165065">
    <property type="component" value="Unassembled WGS sequence"/>
</dbReference>
<organism evidence="11 12">
    <name type="scientific">Triparma columacea</name>
    <dbReference type="NCBI Taxonomy" id="722753"/>
    <lineage>
        <taxon>Eukaryota</taxon>
        <taxon>Sar</taxon>
        <taxon>Stramenopiles</taxon>
        <taxon>Ochrophyta</taxon>
        <taxon>Bolidophyceae</taxon>
        <taxon>Parmales</taxon>
        <taxon>Triparmaceae</taxon>
        <taxon>Triparma</taxon>
    </lineage>
</organism>
<reference evidence="12" key="1">
    <citation type="journal article" date="2023" name="Commun. Biol.">
        <title>Genome analysis of Parmales, the sister group of diatoms, reveals the evolutionary specialization of diatoms from phago-mixotrophs to photoautotrophs.</title>
        <authorList>
            <person name="Ban H."/>
            <person name="Sato S."/>
            <person name="Yoshikawa S."/>
            <person name="Yamada K."/>
            <person name="Nakamura Y."/>
            <person name="Ichinomiya M."/>
            <person name="Sato N."/>
            <person name="Blanc-Mathieu R."/>
            <person name="Endo H."/>
            <person name="Kuwata A."/>
            <person name="Ogata H."/>
        </authorList>
    </citation>
    <scope>NUCLEOTIDE SEQUENCE [LARGE SCALE GENOMIC DNA]</scope>
</reference>
<keyword evidence="6" id="KW-0206">Cytoskeleton</keyword>
<keyword evidence="2" id="KW-0963">Cytoplasm</keyword>
<feature type="repeat" description="WD" evidence="8">
    <location>
        <begin position="271"/>
        <end position="312"/>
    </location>
</feature>
<keyword evidence="7" id="KW-0966">Cell projection</keyword>
<gene>
    <name evidence="11" type="ORF">TrCOL_g12485</name>
</gene>
<keyword evidence="4" id="KW-0677">Repeat</keyword>
<accession>A0A9W7GQ53</accession>
<dbReference type="GO" id="GO:0005930">
    <property type="term" value="C:axoneme"/>
    <property type="evidence" value="ECO:0007669"/>
    <property type="project" value="UniProtKB-SubCell"/>
</dbReference>
<comment type="subcellular location">
    <subcellularLocation>
        <location evidence="1">Cytoplasm</location>
        <location evidence="1">Cytoskeleton</location>
        <location evidence="1">Cilium axoneme</location>
    </subcellularLocation>
</comment>
<dbReference type="PANTHER" id="PTHR14885">
    <property type="entry name" value="CILIA- AND FLAGELLA-ASSOCIATED PROTEIN 43-RELATED"/>
    <property type="match status" value="1"/>
</dbReference>